<evidence type="ECO:0000256" key="1">
    <source>
        <dbReference type="ARBA" id="ARBA00012411"/>
    </source>
</evidence>
<feature type="compositionally biased region" description="Polar residues" evidence="10">
    <location>
        <begin position="442"/>
        <end position="469"/>
    </location>
</feature>
<comment type="activity regulation">
    <text evidence="9">Activated by threonine and tyrosine phosphorylation.</text>
</comment>
<evidence type="ECO:0000256" key="2">
    <source>
        <dbReference type="ARBA" id="ARBA00022527"/>
    </source>
</evidence>
<dbReference type="Gene3D" id="1.10.510.10">
    <property type="entry name" value="Transferase(Phosphotransferase) domain 1"/>
    <property type="match status" value="2"/>
</dbReference>
<evidence type="ECO:0000313" key="13">
    <source>
        <dbReference type="Proteomes" id="UP001214415"/>
    </source>
</evidence>
<evidence type="ECO:0000256" key="6">
    <source>
        <dbReference type="ARBA" id="ARBA00022840"/>
    </source>
</evidence>
<evidence type="ECO:0000256" key="9">
    <source>
        <dbReference type="RuleBase" id="RU361165"/>
    </source>
</evidence>
<dbReference type="InterPro" id="IPR011009">
    <property type="entry name" value="Kinase-like_dom_sf"/>
</dbReference>
<keyword evidence="4 8" id="KW-0547">Nucleotide-binding</keyword>
<comment type="cofactor">
    <cofactor evidence="9">
        <name>Mg(2+)</name>
        <dbReference type="ChEBI" id="CHEBI:18420"/>
    </cofactor>
</comment>
<feature type="binding site" evidence="8">
    <location>
        <position position="43"/>
    </location>
    <ligand>
        <name>ATP</name>
        <dbReference type="ChEBI" id="CHEBI:30616"/>
    </ligand>
</feature>
<feature type="compositionally biased region" description="Basic and acidic residues" evidence="10">
    <location>
        <begin position="485"/>
        <end position="500"/>
    </location>
</feature>
<dbReference type="Pfam" id="PF00069">
    <property type="entry name" value="Pkinase"/>
    <property type="match status" value="2"/>
</dbReference>
<evidence type="ECO:0000256" key="8">
    <source>
        <dbReference type="PROSITE-ProRule" id="PRU10141"/>
    </source>
</evidence>
<dbReference type="Pfam" id="PF04082">
    <property type="entry name" value="Fungal_trans"/>
    <property type="match status" value="1"/>
</dbReference>
<dbReference type="InterPro" id="IPR007219">
    <property type="entry name" value="XnlR_reg_dom"/>
</dbReference>
<proteinExistence type="inferred from homology"/>
<feature type="domain" description="Protein kinase" evidence="11">
    <location>
        <begin position="13"/>
        <end position="386"/>
    </location>
</feature>
<gene>
    <name evidence="12" type="ORF">MEQU1_003047</name>
</gene>
<dbReference type="GO" id="GO:0006351">
    <property type="term" value="P:DNA-templated transcription"/>
    <property type="evidence" value="ECO:0007669"/>
    <property type="project" value="InterPro"/>
</dbReference>
<feature type="compositionally biased region" description="Polar residues" evidence="10">
    <location>
        <begin position="562"/>
        <end position="576"/>
    </location>
</feature>
<evidence type="ECO:0000313" key="12">
    <source>
        <dbReference type="EMBL" id="WFD24348.1"/>
    </source>
</evidence>
<feature type="region of interest" description="Disordered" evidence="10">
    <location>
        <begin position="1109"/>
        <end position="1147"/>
    </location>
</feature>
<dbReference type="EMBL" id="CP119905">
    <property type="protein sequence ID" value="WFD24348.1"/>
    <property type="molecule type" value="Genomic_DNA"/>
</dbReference>
<dbReference type="InterPro" id="IPR017441">
    <property type="entry name" value="Protein_kinase_ATP_BS"/>
</dbReference>
<dbReference type="InterPro" id="IPR008271">
    <property type="entry name" value="Ser/Thr_kinase_AS"/>
</dbReference>
<dbReference type="GO" id="GO:0005524">
    <property type="term" value="F:ATP binding"/>
    <property type="evidence" value="ECO:0007669"/>
    <property type="project" value="UniProtKB-UniRule"/>
</dbReference>
<evidence type="ECO:0000256" key="10">
    <source>
        <dbReference type="SAM" id="MobiDB-lite"/>
    </source>
</evidence>
<keyword evidence="2 9" id="KW-0723">Serine/threonine-protein kinase</keyword>
<dbReference type="PROSITE" id="PS00108">
    <property type="entry name" value="PROTEIN_KINASE_ST"/>
    <property type="match status" value="1"/>
</dbReference>
<sequence length="1284" mass="143921">MCLDVPFHVKKRYTLVRELGVGAYGCVALAFDEQAQRQVAIKKVSNFFDQEVLTRRTLREVASLSHLVDCPNVVQILDFDVTFIDFNEVYFILKACDADLSQIIRSDQALTESHIRFFMVQLLRGVHAMHNAHIIHRDLKPGNLLVNTDCRLFICDFGMSRAFESLDSDYLLRLSRMSSSETSTPTVTTPDGSVQDPFSMGTIDVNGERRETPLTDTSDRAAFMQFFYAGGVDTSNDKEPRPISKPPCVHFPGGPLTDYVATRWYRAPEIMLRYKGGYTPAMDMWSVGCILAELLGRRPIFPGTDYMDQLSRMNKVLGGPAESLLTQIGSSRARHHVKSLPPSEGIPWSTMYPDVPVLALDLLDRLIQWDPEKRITACEALAHPWLKRYWQGSLSTHLAPPFQQFTGIEMIHTPKEFKTAFENQCNAIRIARTPSRPAEASMDTTSPHDTSSSMQDLASDLQHNSPQSAGTMTMDSSSPSSSGPDSDHEYIPNEHLHDDQGLPAQTPCIARKIPEQCKVFKQEEAPCDLSSHIATLEQSLEQGLGSVTESLRVLMNEVHSMKQQSPSFQKSSCSQDHQPETSPFPCESYNTEADASSDEEGLNVNINSISSELNSGALAKAMVDLPGQHVPTTIPPIFPFEVQDILNLDMFSPVLQESLNSVIYPKDVTIKLIDIFFQTLNLQRHPVPKDIIDEAIEGLYNDNTLVTEQTLSKFSLLAAVLAICSVFLFVGSPEIRAALDMDQQFIDLNASRRLYNASKLACHTSQALGREDIFSVLAYLVLARYTFVTGSPRRSYIHVVHFVRVSYALGLHRDGTVFGLDDKECERRRMVWALVYSASQTYCLGFGRPPLIMDAFCDTKLPRTETCVHKVPSAFANLFSHDPAPHPLQINNVRSRFARFIGKLSFELHNVSNTFTYSKVLELYNAFVKFVSELPFYFQIKLVNNESVVDSRCDSFFPFLKLQRYHLWFDICFYTLSLHCPYLLRMLGKSQKGRYNVSYESCMEAAKLSLAMRRQLLNDKSMPDVPSCSRASLAAFRWYNTVVVSGLLLLLTPPGLDADLLREYMQEYIDWREKQRGQGRDEDVERDIQMVKAFLEHDCSKDSVDAFQDVKADSSSSSESTKRRRLELNTSRAASNDTSSTMLSSASTLAPQFPSLTVDSWPSGDMTVNMPPGASAQDFNWSLPNNQNIKSNFLDEMVGGLSNQVPPVIQPVGPLPRAENGMAATLNLGGLYRLPQIIPTDQTTSGTVMPIWPMNAGSMPNTSQALQMDIPQIESDTHELLNLW</sequence>
<comment type="catalytic activity">
    <reaction evidence="9">
        <text>L-threonyl-[protein] + ATP = O-phospho-L-threonyl-[protein] + ADP + H(+)</text>
        <dbReference type="Rhea" id="RHEA:46608"/>
        <dbReference type="Rhea" id="RHEA-COMP:11060"/>
        <dbReference type="Rhea" id="RHEA-COMP:11605"/>
        <dbReference type="ChEBI" id="CHEBI:15378"/>
        <dbReference type="ChEBI" id="CHEBI:30013"/>
        <dbReference type="ChEBI" id="CHEBI:30616"/>
        <dbReference type="ChEBI" id="CHEBI:61977"/>
        <dbReference type="ChEBI" id="CHEBI:456216"/>
        <dbReference type="EC" id="2.7.11.24"/>
    </reaction>
</comment>
<keyword evidence="5 9" id="KW-0418">Kinase</keyword>
<dbReference type="Proteomes" id="UP001214415">
    <property type="component" value="Chromosome 6"/>
</dbReference>
<evidence type="ECO:0000256" key="3">
    <source>
        <dbReference type="ARBA" id="ARBA00022679"/>
    </source>
</evidence>
<dbReference type="SMART" id="SM00220">
    <property type="entry name" value="S_TKc"/>
    <property type="match status" value="1"/>
</dbReference>
<feature type="compositionally biased region" description="Low complexity" evidence="10">
    <location>
        <begin position="470"/>
        <end position="484"/>
    </location>
</feature>
<protein>
    <recommendedName>
        <fullName evidence="1 9">Mitogen-activated protein kinase</fullName>
        <ecNumber evidence="1 9">2.7.11.24</ecNumber>
    </recommendedName>
</protein>
<dbReference type="InterPro" id="IPR050117">
    <property type="entry name" value="MAPK"/>
</dbReference>
<dbReference type="InterPro" id="IPR000719">
    <property type="entry name" value="Prot_kinase_dom"/>
</dbReference>
<dbReference type="SUPFAM" id="SSF56112">
    <property type="entry name" value="Protein kinase-like (PK-like)"/>
    <property type="match status" value="1"/>
</dbReference>
<dbReference type="CDD" id="cd12148">
    <property type="entry name" value="fungal_TF_MHR"/>
    <property type="match status" value="1"/>
</dbReference>
<keyword evidence="7" id="KW-0539">Nucleus</keyword>
<name>A0AAF0EH67_9BASI</name>
<evidence type="ECO:0000256" key="7">
    <source>
        <dbReference type="ARBA" id="ARBA00023242"/>
    </source>
</evidence>
<evidence type="ECO:0000256" key="5">
    <source>
        <dbReference type="ARBA" id="ARBA00022777"/>
    </source>
</evidence>
<organism evidence="12 13">
    <name type="scientific">Malassezia equina</name>
    <dbReference type="NCBI Taxonomy" id="1381935"/>
    <lineage>
        <taxon>Eukaryota</taxon>
        <taxon>Fungi</taxon>
        <taxon>Dikarya</taxon>
        <taxon>Basidiomycota</taxon>
        <taxon>Ustilaginomycotina</taxon>
        <taxon>Malasseziomycetes</taxon>
        <taxon>Malasseziales</taxon>
        <taxon>Malasseziaceae</taxon>
        <taxon>Malassezia</taxon>
    </lineage>
</organism>
<dbReference type="Gene3D" id="3.30.200.20">
    <property type="entry name" value="Phosphorylase Kinase, domain 1"/>
    <property type="match status" value="1"/>
</dbReference>
<keyword evidence="13" id="KW-1185">Reference proteome</keyword>
<feature type="compositionally biased region" description="Low complexity" evidence="10">
    <location>
        <begin position="1134"/>
        <end position="1147"/>
    </location>
</feature>
<dbReference type="GO" id="GO:0003677">
    <property type="term" value="F:DNA binding"/>
    <property type="evidence" value="ECO:0007669"/>
    <property type="project" value="InterPro"/>
</dbReference>
<dbReference type="CDD" id="cd07834">
    <property type="entry name" value="STKc_MAPK"/>
    <property type="match status" value="1"/>
</dbReference>
<reference evidence="12" key="1">
    <citation type="submission" date="2023-03" db="EMBL/GenBank/DDBJ databases">
        <title>Mating type loci evolution in Malassezia.</title>
        <authorList>
            <person name="Coelho M.A."/>
        </authorList>
    </citation>
    <scope>NUCLEOTIDE SEQUENCE</scope>
    <source>
        <strain evidence="12">CBS 12830</strain>
    </source>
</reference>
<keyword evidence="6 8" id="KW-0067">ATP-binding</keyword>
<dbReference type="EC" id="2.7.11.24" evidence="1 9"/>
<evidence type="ECO:0000259" key="11">
    <source>
        <dbReference type="PROSITE" id="PS50011"/>
    </source>
</evidence>
<keyword evidence="9" id="KW-0460">Magnesium</keyword>
<accession>A0AAF0EH67</accession>
<keyword evidence="3 9" id="KW-0808">Transferase</keyword>
<dbReference type="PROSITE" id="PS50011">
    <property type="entry name" value="PROTEIN_KINASE_DOM"/>
    <property type="match status" value="1"/>
</dbReference>
<dbReference type="PROSITE" id="PS00107">
    <property type="entry name" value="PROTEIN_KINASE_ATP"/>
    <property type="match status" value="1"/>
</dbReference>
<dbReference type="InterPro" id="IPR003527">
    <property type="entry name" value="MAP_kinase_CS"/>
</dbReference>
<dbReference type="SMART" id="SM00906">
    <property type="entry name" value="Fungal_trans"/>
    <property type="match status" value="1"/>
</dbReference>
<feature type="region of interest" description="Disordered" evidence="10">
    <location>
        <begin position="562"/>
        <end position="599"/>
    </location>
</feature>
<evidence type="ECO:0000256" key="4">
    <source>
        <dbReference type="ARBA" id="ARBA00022741"/>
    </source>
</evidence>
<dbReference type="PANTHER" id="PTHR24055">
    <property type="entry name" value="MITOGEN-ACTIVATED PROTEIN KINASE"/>
    <property type="match status" value="1"/>
</dbReference>
<dbReference type="FunFam" id="1.10.510.10:FF:000624">
    <property type="entry name" value="Mitogen-activated protein kinase"/>
    <property type="match status" value="1"/>
</dbReference>
<dbReference type="GO" id="GO:0004707">
    <property type="term" value="F:MAP kinase activity"/>
    <property type="evidence" value="ECO:0007669"/>
    <property type="project" value="UniProtKB-EC"/>
</dbReference>
<dbReference type="GO" id="GO:0008270">
    <property type="term" value="F:zinc ion binding"/>
    <property type="evidence" value="ECO:0007669"/>
    <property type="project" value="InterPro"/>
</dbReference>
<dbReference type="PROSITE" id="PS01351">
    <property type="entry name" value="MAPK"/>
    <property type="match status" value="1"/>
</dbReference>
<feature type="region of interest" description="Disordered" evidence="10">
    <location>
        <begin position="431"/>
        <end position="502"/>
    </location>
</feature>
<comment type="similarity">
    <text evidence="9">Belongs to the protein kinase superfamily. Ser/Thr protein kinase family. MAP kinase subfamily.</text>
</comment>